<accession>A0A7I7JQX0</accession>
<dbReference type="SUPFAM" id="SSF48498">
    <property type="entry name" value="Tetracyclin repressor-like, C-terminal domain"/>
    <property type="match status" value="1"/>
</dbReference>
<dbReference type="InterPro" id="IPR001647">
    <property type="entry name" value="HTH_TetR"/>
</dbReference>
<feature type="domain" description="HTH tetR-type" evidence="5">
    <location>
        <begin position="17"/>
        <end position="77"/>
    </location>
</feature>
<dbReference type="GO" id="GO:0000976">
    <property type="term" value="F:transcription cis-regulatory region binding"/>
    <property type="evidence" value="ECO:0007669"/>
    <property type="project" value="TreeGrafter"/>
</dbReference>
<dbReference type="Gene3D" id="1.10.357.10">
    <property type="entry name" value="Tetracycline Repressor, domain 2"/>
    <property type="match status" value="1"/>
</dbReference>
<evidence type="ECO:0000256" key="2">
    <source>
        <dbReference type="ARBA" id="ARBA00023125"/>
    </source>
</evidence>
<dbReference type="PRINTS" id="PR00455">
    <property type="entry name" value="HTHTETR"/>
</dbReference>
<dbReference type="Proteomes" id="UP000466997">
    <property type="component" value="Chromosome"/>
</dbReference>
<evidence type="ECO:0000313" key="6">
    <source>
        <dbReference type="EMBL" id="BBX13641.1"/>
    </source>
</evidence>
<name>A0A7I7JQX0_9MYCO</name>
<evidence type="ECO:0000313" key="7">
    <source>
        <dbReference type="Proteomes" id="UP000466997"/>
    </source>
</evidence>
<evidence type="ECO:0000256" key="4">
    <source>
        <dbReference type="PROSITE-ProRule" id="PRU00335"/>
    </source>
</evidence>
<dbReference type="Pfam" id="PF17754">
    <property type="entry name" value="TetR_C_14"/>
    <property type="match status" value="1"/>
</dbReference>
<dbReference type="EMBL" id="AP022562">
    <property type="protein sequence ID" value="BBX13641.1"/>
    <property type="molecule type" value="Genomic_DNA"/>
</dbReference>
<dbReference type="InterPro" id="IPR041347">
    <property type="entry name" value="MftR_C"/>
</dbReference>
<organism evidence="6 7">
    <name type="scientific">Mycobacterium novum</name>
    <dbReference type="NCBI Taxonomy" id="2492438"/>
    <lineage>
        <taxon>Bacteria</taxon>
        <taxon>Bacillati</taxon>
        <taxon>Actinomycetota</taxon>
        <taxon>Actinomycetes</taxon>
        <taxon>Mycobacteriales</taxon>
        <taxon>Mycobacteriaceae</taxon>
        <taxon>Mycobacterium</taxon>
    </lineage>
</organism>
<evidence type="ECO:0000256" key="3">
    <source>
        <dbReference type="ARBA" id="ARBA00023163"/>
    </source>
</evidence>
<dbReference type="InterPro" id="IPR023851">
    <property type="entry name" value="Tscrpt_reg_TetR-type"/>
</dbReference>
<feature type="DNA-binding region" description="H-T-H motif" evidence="4">
    <location>
        <begin position="40"/>
        <end position="59"/>
    </location>
</feature>
<dbReference type="Gene3D" id="1.10.10.60">
    <property type="entry name" value="Homeodomain-like"/>
    <property type="match status" value="1"/>
</dbReference>
<dbReference type="PROSITE" id="PS50977">
    <property type="entry name" value="HTH_TETR_2"/>
    <property type="match status" value="1"/>
</dbReference>
<dbReference type="PANTHER" id="PTHR30055">
    <property type="entry name" value="HTH-TYPE TRANSCRIPTIONAL REGULATOR RUTR"/>
    <property type="match status" value="1"/>
</dbReference>
<dbReference type="InterPro" id="IPR036271">
    <property type="entry name" value="Tet_transcr_reg_TetR-rel_C_sf"/>
</dbReference>
<protein>
    <submittedName>
        <fullName evidence="6">Putative mycofactocin biosynthesis transcriptional regulator MftR</fullName>
    </submittedName>
</protein>
<keyword evidence="7" id="KW-1185">Reference proteome</keyword>
<evidence type="ECO:0000256" key="1">
    <source>
        <dbReference type="ARBA" id="ARBA00023015"/>
    </source>
</evidence>
<dbReference type="InterPro" id="IPR050109">
    <property type="entry name" value="HTH-type_TetR-like_transc_reg"/>
</dbReference>
<dbReference type="InterPro" id="IPR009057">
    <property type="entry name" value="Homeodomain-like_sf"/>
</dbReference>
<keyword evidence="2 4" id="KW-0238">DNA-binding</keyword>
<dbReference type="RefSeq" id="WP_232062387.1">
    <property type="nucleotide sequence ID" value="NZ_AP022562.1"/>
</dbReference>
<gene>
    <name evidence="6" type="primary">mftR</name>
    <name evidence="6" type="ORF">MNVM_27220</name>
</gene>
<dbReference type="SUPFAM" id="SSF46689">
    <property type="entry name" value="Homeodomain-like"/>
    <property type="match status" value="1"/>
</dbReference>
<dbReference type="Pfam" id="PF00440">
    <property type="entry name" value="TetR_N"/>
    <property type="match status" value="1"/>
</dbReference>
<dbReference type="AlphaFoldDB" id="A0A7I7JQX0"/>
<dbReference type="PANTHER" id="PTHR30055:SF238">
    <property type="entry name" value="MYCOFACTOCIN BIOSYNTHESIS TRANSCRIPTIONAL REGULATOR MFTR-RELATED"/>
    <property type="match status" value="1"/>
</dbReference>
<dbReference type="NCBIfam" id="TIGR03968">
    <property type="entry name" value="mycofact_TetR"/>
    <property type="match status" value="1"/>
</dbReference>
<evidence type="ECO:0000259" key="5">
    <source>
        <dbReference type="PROSITE" id="PS50977"/>
    </source>
</evidence>
<sequence>MAGTESQAQARVGRRRSTTREHITHVAIDLFATRGFSEVSVDDVAQAAGIARRTLFRYYPSKNAIPWGDFDAHLHQLRELLDGIEPDAPLGDALRAALLAFNTFDEGETARHRRRMRVILQTDELQAYSMTMYAGWRSVIAEFVARRAGVAPADLRPQTVAWTMLGVALSAYEHWLGDEQLALPQALGEAFDTIRDGLD</sequence>
<dbReference type="GO" id="GO:0003700">
    <property type="term" value="F:DNA-binding transcription factor activity"/>
    <property type="evidence" value="ECO:0007669"/>
    <property type="project" value="TreeGrafter"/>
</dbReference>
<proteinExistence type="predicted"/>
<reference evidence="6 7" key="1">
    <citation type="journal article" date="2019" name="Emerg. Microbes Infect.">
        <title>Comprehensive subspecies identification of 175 nontuberculous mycobacteria species based on 7547 genomic profiles.</title>
        <authorList>
            <person name="Matsumoto Y."/>
            <person name="Kinjo T."/>
            <person name="Motooka D."/>
            <person name="Nabeya D."/>
            <person name="Jung N."/>
            <person name="Uechi K."/>
            <person name="Horii T."/>
            <person name="Iida T."/>
            <person name="Fujita J."/>
            <person name="Nakamura S."/>
        </authorList>
    </citation>
    <scope>NUCLEOTIDE SEQUENCE [LARGE SCALE GENOMIC DNA]</scope>
    <source>
        <strain evidence="6 7">JCM 6391</strain>
    </source>
</reference>
<keyword evidence="3" id="KW-0804">Transcription</keyword>
<dbReference type="KEGG" id="mnm:MNVM_27220"/>
<keyword evidence="1" id="KW-0805">Transcription regulation</keyword>